<feature type="compositionally biased region" description="Basic and acidic residues" evidence="1">
    <location>
        <begin position="197"/>
        <end position="227"/>
    </location>
</feature>
<feature type="compositionally biased region" description="Polar residues" evidence="1">
    <location>
        <begin position="135"/>
        <end position="149"/>
    </location>
</feature>
<feature type="compositionally biased region" description="Polar residues" evidence="1">
    <location>
        <begin position="253"/>
        <end position="269"/>
    </location>
</feature>
<accession>A0ABD2I7H2</accession>
<evidence type="ECO:0008006" key="4">
    <source>
        <dbReference type="Google" id="ProtNLM"/>
    </source>
</evidence>
<protein>
    <recommendedName>
        <fullName evidence="4">DNA polymerase delta subunit 3</fullName>
    </recommendedName>
</protein>
<feature type="compositionally biased region" description="Basic and acidic residues" evidence="1">
    <location>
        <begin position="151"/>
        <end position="162"/>
    </location>
</feature>
<dbReference type="EMBL" id="JBICCN010000354">
    <property type="protein sequence ID" value="KAL3075231.1"/>
    <property type="molecule type" value="Genomic_DNA"/>
</dbReference>
<feature type="region of interest" description="Disordered" evidence="1">
    <location>
        <begin position="129"/>
        <end position="172"/>
    </location>
</feature>
<feature type="region of interest" description="Disordered" evidence="1">
    <location>
        <begin position="197"/>
        <end position="236"/>
    </location>
</feature>
<dbReference type="InterPro" id="IPR041913">
    <property type="entry name" value="POLD3_sf"/>
</dbReference>
<comment type="caution">
    <text evidence="2">The sequence shown here is derived from an EMBL/GenBank/DDBJ whole genome shotgun (WGS) entry which is preliminary data.</text>
</comment>
<evidence type="ECO:0000313" key="3">
    <source>
        <dbReference type="Proteomes" id="UP001620645"/>
    </source>
</evidence>
<evidence type="ECO:0000256" key="1">
    <source>
        <dbReference type="SAM" id="MobiDB-lite"/>
    </source>
</evidence>
<organism evidence="2 3">
    <name type="scientific">Heterodera schachtii</name>
    <name type="common">Sugarbeet cyst nematode worm</name>
    <name type="synonym">Tylenchus schachtii</name>
    <dbReference type="NCBI Taxonomy" id="97005"/>
    <lineage>
        <taxon>Eukaryota</taxon>
        <taxon>Metazoa</taxon>
        <taxon>Ecdysozoa</taxon>
        <taxon>Nematoda</taxon>
        <taxon>Chromadorea</taxon>
        <taxon>Rhabditida</taxon>
        <taxon>Tylenchina</taxon>
        <taxon>Tylenchomorpha</taxon>
        <taxon>Tylenchoidea</taxon>
        <taxon>Heteroderidae</taxon>
        <taxon>Heteroderinae</taxon>
        <taxon>Heterodera</taxon>
    </lineage>
</organism>
<dbReference type="Gene3D" id="3.90.1030.20">
    <property type="entry name" value="DNA polymerase delta, p66 (Cdc27) subunit, wHTH domain"/>
    <property type="match status" value="1"/>
</dbReference>
<dbReference type="Proteomes" id="UP001620645">
    <property type="component" value="Unassembled WGS sequence"/>
</dbReference>
<keyword evidence="3" id="KW-1185">Reference proteome</keyword>
<dbReference type="AlphaFoldDB" id="A0ABD2I7H2"/>
<gene>
    <name evidence="2" type="ORF">niasHS_014960</name>
</gene>
<feature type="region of interest" description="Disordered" evidence="1">
    <location>
        <begin position="249"/>
        <end position="269"/>
    </location>
</feature>
<proteinExistence type="predicted"/>
<sequence>MVEEHQSKNFLELLNRLVLVEQKIVTVAFLLRSTPLNVFQTQNLLTRFLEFNSNVTANYYLLGPLKAELGKKHCAIVKGEQLADAKRRLAKVDICNVFSVQTKRTDCESLGDVFRTDWYDQKVPSLSKGFLKNSKAPSPSEFRSLSPIRSPSKDKKEEGKEVNEEDDREAEEIATEVKKATGAKTLIRRPISFTPICKEEQQRKKQQKEERDRPIGKERIERDDENAMAHPPLKRPTAQTIKREAKVAKTKVTENGGSKQTTLLSFFKK</sequence>
<feature type="compositionally biased region" description="Acidic residues" evidence="1">
    <location>
        <begin position="163"/>
        <end position="172"/>
    </location>
</feature>
<reference evidence="2 3" key="1">
    <citation type="submission" date="2024-10" db="EMBL/GenBank/DDBJ databases">
        <authorList>
            <person name="Kim D."/>
        </authorList>
    </citation>
    <scope>NUCLEOTIDE SEQUENCE [LARGE SCALE GENOMIC DNA]</scope>
    <source>
        <strain evidence="2">Taebaek</strain>
    </source>
</reference>
<evidence type="ECO:0000313" key="2">
    <source>
        <dbReference type="EMBL" id="KAL3075231.1"/>
    </source>
</evidence>
<name>A0ABD2I7H2_HETSC</name>